<dbReference type="OrthoDB" id="10017160at2759"/>
<dbReference type="InterPro" id="IPR036397">
    <property type="entry name" value="RNaseH_sf"/>
</dbReference>
<sequence>MTGGEVMERAGLKRGHDHFIEVSVGCERASPLRSSNKIPAHDLKKDHHLQRLGNLSRSAGNVTGSLYWDNKGVFMIEYLDRRTNVKSSLYVQQIKNLRNEIRKIRRGQQAKIVVFHQDNDSTHRSAVAMAAIRNAGLEISEHPLYLPDLASNDFYLLSRLKEY</sequence>
<dbReference type="PANTHER" id="PTHR46060">
    <property type="entry name" value="MARINER MOS1 TRANSPOSASE-LIKE PROTEIN"/>
    <property type="match status" value="1"/>
</dbReference>
<dbReference type="InterPro" id="IPR052709">
    <property type="entry name" value="Transposase-MT_Hybrid"/>
</dbReference>
<name>A0A4C1TCP0_EUMVA</name>
<dbReference type="AlphaFoldDB" id="A0A4C1TCP0"/>
<gene>
    <name evidence="1" type="ORF">EVAR_74535_1</name>
</gene>
<keyword evidence="2" id="KW-1185">Reference proteome</keyword>
<dbReference type="EMBL" id="BGZK01000048">
    <property type="protein sequence ID" value="GBP11904.1"/>
    <property type="molecule type" value="Genomic_DNA"/>
</dbReference>
<proteinExistence type="predicted"/>
<protein>
    <submittedName>
        <fullName evidence="1">Mariner Mos1 transposase</fullName>
    </submittedName>
</protein>
<evidence type="ECO:0000313" key="2">
    <source>
        <dbReference type="Proteomes" id="UP000299102"/>
    </source>
</evidence>
<accession>A0A4C1TCP0</accession>
<evidence type="ECO:0000313" key="1">
    <source>
        <dbReference type="EMBL" id="GBP11904.1"/>
    </source>
</evidence>
<dbReference type="STRING" id="151549.A0A4C1TCP0"/>
<dbReference type="GO" id="GO:0003676">
    <property type="term" value="F:nucleic acid binding"/>
    <property type="evidence" value="ECO:0007669"/>
    <property type="project" value="InterPro"/>
</dbReference>
<dbReference type="Pfam" id="PF01359">
    <property type="entry name" value="Transposase_1"/>
    <property type="match status" value="1"/>
</dbReference>
<dbReference type="PANTHER" id="PTHR46060:SF1">
    <property type="entry name" value="MARINER MOS1 TRANSPOSASE-LIKE PROTEIN"/>
    <property type="match status" value="1"/>
</dbReference>
<dbReference type="InterPro" id="IPR001888">
    <property type="entry name" value="Transposase_1"/>
</dbReference>
<dbReference type="Proteomes" id="UP000299102">
    <property type="component" value="Unassembled WGS sequence"/>
</dbReference>
<dbReference type="Gene3D" id="3.30.420.10">
    <property type="entry name" value="Ribonuclease H-like superfamily/Ribonuclease H"/>
    <property type="match status" value="1"/>
</dbReference>
<organism evidence="1 2">
    <name type="scientific">Eumeta variegata</name>
    <name type="common">Bagworm moth</name>
    <name type="synonym">Eumeta japonica</name>
    <dbReference type="NCBI Taxonomy" id="151549"/>
    <lineage>
        <taxon>Eukaryota</taxon>
        <taxon>Metazoa</taxon>
        <taxon>Ecdysozoa</taxon>
        <taxon>Arthropoda</taxon>
        <taxon>Hexapoda</taxon>
        <taxon>Insecta</taxon>
        <taxon>Pterygota</taxon>
        <taxon>Neoptera</taxon>
        <taxon>Endopterygota</taxon>
        <taxon>Lepidoptera</taxon>
        <taxon>Glossata</taxon>
        <taxon>Ditrysia</taxon>
        <taxon>Tineoidea</taxon>
        <taxon>Psychidae</taxon>
        <taxon>Oiketicinae</taxon>
        <taxon>Eumeta</taxon>
    </lineage>
</organism>
<comment type="caution">
    <text evidence="1">The sequence shown here is derived from an EMBL/GenBank/DDBJ whole genome shotgun (WGS) entry which is preliminary data.</text>
</comment>
<reference evidence="1 2" key="1">
    <citation type="journal article" date="2019" name="Commun. Biol.">
        <title>The bagworm genome reveals a unique fibroin gene that provides high tensile strength.</title>
        <authorList>
            <person name="Kono N."/>
            <person name="Nakamura H."/>
            <person name="Ohtoshi R."/>
            <person name="Tomita M."/>
            <person name="Numata K."/>
            <person name="Arakawa K."/>
        </authorList>
    </citation>
    <scope>NUCLEOTIDE SEQUENCE [LARGE SCALE GENOMIC DNA]</scope>
</reference>